<organism evidence="3 4">
    <name type="scientific">Oidiodendron maius (strain Zn)</name>
    <dbReference type="NCBI Taxonomy" id="913774"/>
    <lineage>
        <taxon>Eukaryota</taxon>
        <taxon>Fungi</taxon>
        <taxon>Dikarya</taxon>
        <taxon>Ascomycota</taxon>
        <taxon>Pezizomycotina</taxon>
        <taxon>Leotiomycetes</taxon>
        <taxon>Leotiomycetes incertae sedis</taxon>
        <taxon>Myxotrichaceae</taxon>
        <taxon>Oidiodendron</taxon>
    </lineage>
</organism>
<dbReference type="HOGENOM" id="CLU_064712_0_0_1"/>
<accession>A0A0C3C6E0</accession>
<dbReference type="SUPFAM" id="SSF54001">
    <property type="entry name" value="Cysteine proteinases"/>
    <property type="match status" value="1"/>
</dbReference>
<dbReference type="OrthoDB" id="2308942at2759"/>
<reference evidence="4" key="2">
    <citation type="submission" date="2015-01" db="EMBL/GenBank/DDBJ databases">
        <title>Evolutionary Origins and Diversification of the Mycorrhizal Mutualists.</title>
        <authorList>
            <consortium name="DOE Joint Genome Institute"/>
            <consortium name="Mycorrhizal Genomics Consortium"/>
            <person name="Kohler A."/>
            <person name="Kuo A."/>
            <person name="Nagy L.G."/>
            <person name="Floudas D."/>
            <person name="Copeland A."/>
            <person name="Barry K.W."/>
            <person name="Cichocki N."/>
            <person name="Veneault-Fourrey C."/>
            <person name="LaButti K."/>
            <person name="Lindquist E.A."/>
            <person name="Lipzen A."/>
            <person name="Lundell T."/>
            <person name="Morin E."/>
            <person name="Murat C."/>
            <person name="Riley R."/>
            <person name="Ohm R."/>
            <person name="Sun H."/>
            <person name="Tunlid A."/>
            <person name="Henrissat B."/>
            <person name="Grigoriev I.V."/>
            <person name="Hibbett D.S."/>
            <person name="Martin F."/>
        </authorList>
    </citation>
    <scope>NUCLEOTIDE SEQUENCE [LARGE SCALE GENOMIC DNA]</scope>
    <source>
        <strain evidence="4">Zn</strain>
    </source>
</reference>
<feature type="domain" description="Transglutaminase-like" evidence="2">
    <location>
        <begin position="120"/>
        <end position="177"/>
    </location>
</feature>
<dbReference type="Pfam" id="PF01841">
    <property type="entry name" value="Transglut_core"/>
    <property type="match status" value="1"/>
</dbReference>
<feature type="region of interest" description="Disordered" evidence="1">
    <location>
        <begin position="1"/>
        <end position="23"/>
    </location>
</feature>
<dbReference type="Gene3D" id="3.10.620.30">
    <property type="match status" value="1"/>
</dbReference>
<dbReference type="InterPro" id="IPR002931">
    <property type="entry name" value="Transglutaminase-like"/>
</dbReference>
<evidence type="ECO:0000256" key="1">
    <source>
        <dbReference type="SAM" id="MobiDB-lite"/>
    </source>
</evidence>
<evidence type="ECO:0000259" key="2">
    <source>
        <dbReference type="Pfam" id="PF01841"/>
    </source>
</evidence>
<reference evidence="3 4" key="1">
    <citation type="submission" date="2014-04" db="EMBL/GenBank/DDBJ databases">
        <authorList>
            <consortium name="DOE Joint Genome Institute"/>
            <person name="Kuo A."/>
            <person name="Martino E."/>
            <person name="Perotto S."/>
            <person name="Kohler A."/>
            <person name="Nagy L.G."/>
            <person name="Floudas D."/>
            <person name="Copeland A."/>
            <person name="Barry K.W."/>
            <person name="Cichocki N."/>
            <person name="Veneault-Fourrey C."/>
            <person name="LaButti K."/>
            <person name="Lindquist E.A."/>
            <person name="Lipzen A."/>
            <person name="Lundell T."/>
            <person name="Morin E."/>
            <person name="Murat C."/>
            <person name="Sun H."/>
            <person name="Tunlid A."/>
            <person name="Henrissat B."/>
            <person name="Grigoriev I.V."/>
            <person name="Hibbett D.S."/>
            <person name="Martin F."/>
            <person name="Nordberg H.P."/>
            <person name="Cantor M.N."/>
            <person name="Hua S.X."/>
        </authorList>
    </citation>
    <scope>NUCLEOTIDE SEQUENCE [LARGE SCALE GENOMIC DNA]</scope>
    <source>
        <strain evidence="3 4">Zn</strain>
    </source>
</reference>
<dbReference type="AlphaFoldDB" id="A0A0C3C6E0"/>
<keyword evidence="4" id="KW-1185">Reference proteome</keyword>
<evidence type="ECO:0000313" key="4">
    <source>
        <dbReference type="Proteomes" id="UP000054321"/>
    </source>
</evidence>
<gene>
    <name evidence="3" type="ORF">OIDMADRAFT_60779</name>
</gene>
<dbReference type="EMBL" id="KN832890">
    <property type="protein sequence ID" value="KIM94453.1"/>
    <property type="molecule type" value="Genomic_DNA"/>
</dbReference>
<protein>
    <recommendedName>
        <fullName evidence="2">Transglutaminase-like domain-containing protein</fullName>
    </recommendedName>
</protein>
<evidence type="ECO:0000313" key="3">
    <source>
        <dbReference type="EMBL" id="KIM94453.1"/>
    </source>
</evidence>
<dbReference type="InterPro" id="IPR038765">
    <property type="entry name" value="Papain-like_cys_pep_sf"/>
</dbReference>
<dbReference type="InParanoid" id="A0A0C3C6E0"/>
<name>A0A0C3C6E0_OIDMZ</name>
<sequence length="325" mass="36090">MDPSAPECSTSNPTAPKAGIDQHGEMDSGYLSYYATQSRITDPGRMAGLLDGLPKNFAALRQVASGLVIHYRGGNPLQHGIPAERMREIDSRYVETMLTRLTELKDGPLTGLRSPKEKLVGCCRDSTVLFLAMGRALGIPIRARVGFATYFVPGYYIDHEVAEVWDAEEQRWRLVDPGIGDDFVSRDGVGVNYLDLPPESFLLAGSAWQQCRAGTADPEKFVVDPGLEVEDTRSWPQIRHNLVQDLAVLNKTEMLLWDTWSDSQQILTDRDLDRLDRLAEQTSATNPNIAEVIRLYQDDSELQVPATVVSEDPLGGPCREVTWLS</sequence>
<proteinExistence type="predicted"/>
<dbReference type="Proteomes" id="UP000054321">
    <property type="component" value="Unassembled WGS sequence"/>
</dbReference>